<accession>A0A7C9D4U9</accession>
<dbReference type="EMBL" id="GISG01078452">
    <property type="protein sequence ID" value="MBA4631623.1"/>
    <property type="molecule type" value="Transcribed_RNA"/>
</dbReference>
<reference evidence="1" key="2">
    <citation type="submission" date="2020-07" db="EMBL/GenBank/DDBJ databases">
        <authorList>
            <person name="Vera ALvarez R."/>
            <person name="Arias-Moreno D.M."/>
            <person name="Jimenez-Jacinto V."/>
            <person name="Jimenez-Bremont J.F."/>
            <person name="Swaminathan K."/>
            <person name="Moose S.P."/>
            <person name="Guerrero-Gonzalez M.L."/>
            <person name="Marino-Ramirez L."/>
            <person name="Landsman D."/>
            <person name="Rodriguez-Kessler M."/>
            <person name="Delgado-Sanchez P."/>
        </authorList>
    </citation>
    <scope>NUCLEOTIDE SEQUENCE</scope>
    <source>
        <tissue evidence="1">Cladode</tissue>
    </source>
</reference>
<dbReference type="PANTHER" id="PTHR34222">
    <property type="entry name" value="GAG_PRE-INTEGRS DOMAIN-CONTAINING PROTEIN"/>
    <property type="match status" value="1"/>
</dbReference>
<protein>
    <submittedName>
        <fullName evidence="1">Uncharacterized protein</fullName>
    </submittedName>
</protein>
<dbReference type="AlphaFoldDB" id="A0A7C9D4U9"/>
<proteinExistence type="predicted"/>
<sequence length="194" mass="21648">MHLNDEYEAIRGQILLLEPLPTVNKAYSMIQRVERQRHVTNTTGVSREVAACVNKVTDYGDSEHVNALVAKGKLKKDYRKPKLSKVCDHCQKPGHEKDQCFKLIGYPDWYEDFKGKKKPIGARLAANVVADSSDTPLADDSYSQGGYPKPQPQFDSALIQVLAQEVAKLTKGGQYTTYHDKKDAGFANFAGPYN</sequence>
<name>A0A7C9D4U9_OPUST</name>
<dbReference type="PANTHER" id="PTHR34222:SF99">
    <property type="entry name" value="PROTEIN, PUTATIVE-RELATED"/>
    <property type="match status" value="1"/>
</dbReference>
<evidence type="ECO:0000313" key="1">
    <source>
        <dbReference type="EMBL" id="MBA4631623.1"/>
    </source>
</evidence>
<organism evidence="1">
    <name type="scientific">Opuntia streptacantha</name>
    <name type="common">Prickly pear cactus</name>
    <name type="synonym">Opuntia cardona</name>
    <dbReference type="NCBI Taxonomy" id="393608"/>
    <lineage>
        <taxon>Eukaryota</taxon>
        <taxon>Viridiplantae</taxon>
        <taxon>Streptophyta</taxon>
        <taxon>Embryophyta</taxon>
        <taxon>Tracheophyta</taxon>
        <taxon>Spermatophyta</taxon>
        <taxon>Magnoliopsida</taxon>
        <taxon>eudicotyledons</taxon>
        <taxon>Gunneridae</taxon>
        <taxon>Pentapetalae</taxon>
        <taxon>Caryophyllales</taxon>
        <taxon>Cactineae</taxon>
        <taxon>Cactaceae</taxon>
        <taxon>Opuntioideae</taxon>
        <taxon>Opuntia</taxon>
    </lineage>
</organism>
<reference evidence="1" key="1">
    <citation type="journal article" date="2013" name="J. Plant Res.">
        <title>Effect of fungi and light on seed germination of three Opuntia species from semiarid lands of central Mexico.</title>
        <authorList>
            <person name="Delgado-Sanchez P."/>
            <person name="Jimenez-Bremont J.F."/>
            <person name="Guerrero-Gonzalez Mde L."/>
            <person name="Flores J."/>
        </authorList>
    </citation>
    <scope>NUCLEOTIDE SEQUENCE</scope>
    <source>
        <tissue evidence="1">Cladode</tissue>
    </source>
</reference>